<keyword evidence="4" id="KW-1185">Reference proteome</keyword>
<evidence type="ECO:0000259" key="2">
    <source>
        <dbReference type="PROSITE" id="PS50937"/>
    </source>
</evidence>
<evidence type="ECO:0000313" key="4">
    <source>
        <dbReference type="Proteomes" id="UP000680865"/>
    </source>
</evidence>
<dbReference type="PANTHER" id="PTHR30204">
    <property type="entry name" value="REDOX-CYCLING DRUG-SENSING TRANSCRIPTIONAL ACTIVATOR SOXR"/>
    <property type="match status" value="1"/>
</dbReference>
<reference evidence="3" key="1">
    <citation type="submission" date="2021-03" db="EMBL/GenBank/DDBJ databases">
        <title>Whole genome shotgun sequence of Actinoplanes consettensis NBRC 14913.</title>
        <authorList>
            <person name="Komaki H."/>
            <person name="Tamura T."/>
        </authorList>
    </citation>
    <scope>NUCLEOTIDE SEQUENCE</scope>
    <source>
        <strain evidence="3">NBRC 14913</strain>
    </source>
</reference>
<dbReference type="GO" id="GO:0003700">
    <property type="term" value="F:DNA-binding transcription factor activity"/>
    <property type="evidence" value="ECO:0007669"/>
    <property type="project" value="InterPro"/>
</dbReference>
<dbReference type="PROSITE" id="PS50937">
    <property type="entry name" value="HTH_MERR_2"/>
    <property type="match status" value="1"/>
</dbReference>
<comment type="caution">
    <text evidence="3">The sequence shown here is derived from an EMBL/GenBank/DDBJ whole genome shotgun (WGS) entry which is preliminary data.</text>
</comment>
<dbReference type="InterPro" id="IPR047057">
    <property type="entry name" value="MerR_fam"/>
</dbReference>
<dbReference type="SMART" id="SM00422">
    <property type="entry name" value="HTH_MERR"/>
    <property type="match status" value="1"/>
</dbReference>
<dbReference type="PANTHER" id="PTHR30204:SF96">
    <property type="entry name" value="CHROMOSOME-ANCHORING PROTEIN RACA"/>
    <property type="match status" value="1"/>
</dbReference>
<evidence type="ECO:0000256" key="1">
    <source>
        <dbReference type="ARBA" id="ARBA00023125"/>
    </source>
</evidence>
<dbReference type="SUPFAM" id="SSF46955">
    <property type="entry name" value="Putative DNA-binding domain"/>
    <property type="match status" value="1"/>
</dbReference>
<accession>A0A919VMD4</accession>
<dbReference type="InterPro" id="IPR000551">
    <property type="entry name" value="MerR-type_HTH_dom"/>
</dbReference>
<dbReference type="AlphaFoldDB" id="A0A919VMD4"/>
<sequence>MGAEEPTWSVGELAAATGLTVRALHHYDEIGLVRPSRRNAAGHRRYTAGDVRLLHRVVALRGFGFPLAEIAGLLTGDGGGGDGGGGDGGGGDGGGGNGGLEARELLLRQLDQVVDRITRASELRGRLEVVLAQFDAAGDPSAAVLVRLIEGMTAVEHTYTPEELERMAAHRRELSERLSPEELAAMSARRQTAWDGMTEEQRAELVLSRPALPR</sequence>
<proteinExistence type="predicted"/>
<dbReference type="Pfam" id="PF13411">
    <property type="entry name" value="MerR_1"/>
    <property type="match status" value="1"/>
</dbReference>
<dbReference type="Gene3D" id="1.10.1660.10">
    <property type="match status" value="1"/>
</dbReference>
<dbReference type="InterPro" id="IPR009061">
    <property type="entry name" value="DNA-bd_dom_put_sf"/>
</dbReference>
<organism evidence="3 4">
    <name type="scientific">Winogradskya consettensis</name>
    <dbReference type="NCBI Taxonomy" id="113560"/>
    <lineage>
        <taxon>Bacteria</taxon>
        <taxon>Bacillati</taxon>
        <taxon>Actinomycetota</taxon>
        <taxon>Actinomycetes</taxon>
        <taxon>Micromonosporales</taxon>
        <taxon>Micromonosporaceae</taxon>
        <taxon>Winogradskya</taxon>
    </lineage>
</organism>
<evidence type="ECO:0000313" key="3">
    <source>
        <dbReference type="EMBL" id="GIM71589.1"/>
    </source>
</evidence>
<dbReference type="CDD" id="cd01106">
    <property type="entry name" value="HTH_TipAL-Mta"/>
    <property type="match status" value="1"/>
</dbReference>
<gene>
    <name evidence="3" type="ORF">Aco04nite_26030</name>
</gene>
<dbReference type="EMBL" id="BOQP01000011">
    <property type="protein sequence ID" value="GIM71589.1"/>
    <property type="molecule type" value="Genomic_DNA"/>
</dbReference>
<feature type="domain" description="HTH merR-type" evidence="2">
    <location>
        <begin position="7"/>
        <end position="76"/>
    </location>
</feature>
<protein>
    <recommendedName>
        <fullName evidence="2">HTH merR-type domain-containing protein</fullName>
    </recommendedName>
</protein>
<dbReference type="Proteomes" id="UP000680865">
    <property type="component" value="Unassembled WGS sequence"/>
</dbReference>
<dbReference type="PROSITE" id="PS00552">
    <property type="entry name" value="HTH_MERR_1"/>
    <property type="match status" value="1"/>
</dbReference>
<dbReference type="GO" id="GO:0003677">
    <property type="term" value="F:DNA binding"/>
    <property type="evidence" value="ECO:0007669"/>
    <property type="project" value="UniProtKB-KW"/>
</dbReference>
<name>A0A919VMD4_9ACTN</name>
<keyword evidence="1" id="KW-0238">DNA-binding</keyword>